<keyword evidence="1" id="KW-0812">Transmembrane</keyword>
<evidence type="ECO:0000256" key="1">
    <source>
        <dbReference type="SAM" id="Phobius"/>
    </source>
</evidence>
<keyword evidence="1" id="KW-0472">Membrane</keyword>
<dbReference type="OMA" id="ESSRAFY"/>
<reference evidence="3" key="1">
    <citation type="journal article" date="2013" name="Science">
        <title>The Amborella genome and the evolution of flowering plants.</title>
        <authorList>
            <consortium name="Amborella Genome Project"/>
        </authorList>
    </citation>
    <scope>NUCLEOTIDE SEQUENCE [LARGE SCALE GENOMIC DNA]</scope>
</reference>
<dbReference type="PANTHER" id="PTHR34781:SF2">
    <property type="entry name" value="TRANSMEMBRANE PROTEIN"/>
    <property type="match status" value="1"/>
</dbReference>
<gene>
    <name evidence="2" type="ORF">AMTR_s00013p00100640</name>
</gene>
<name>W1PPZ5_AMBTC</name>
<evidence type="ECO:0000313" key="3">
    <source>
        <dbReference type="Proteomes" id="UP000017836"/>
    </source>
</evidence>
<dbReference type="EMBL" id="KI392979">
    <property type="protein sequence ID" value="ERN09874.1"/>
    <property type="molecule type" value="Genomic_DNA"/>
</dbReference>
<evidence type="ECO:0008006" key="4">
    <source>
        <dbReference type="Google" id="ProtNLM"/>
    </source>
</evidence>
<feature type="transmembrane region" description="Helical" evidence="1">
    <location>
        <begin position="64"/>
        <end position="90"/>
    </location>
</feature>
<dbReference type="AlphaFoldDB" id="W1PPZ5"/>
<organism evidence="2 3">
    <name type="scientific">Amborella trichopoda</name>
    <dbReference type="NCBI Taxonomy" id="13333"/>
    <lineage>
        <taxon>Eukaryota</taxon>
        <taxon>Viridiplantae</taxon>
        <taxon>Streptophyta</taxon>
        <taxon>Embryophyta</taxon>
        <taxon>Tracheophyta</taxon>
        <taxon>Spermatophyta</taxon>
        <taxon>Magnoliopsida</taxon>
        <taxon>Amborellales</taxon>
        <taxon>Amborellaceae</taxon>
        <taxon>Amborella</taxon>
    </lineage>
</organism>
<dbReference type="Gramene" id="ERN09874">
    <property type="protein sequence ID" value="ERN09874"/>
    <property type="gene ID" value="AMTR_s00013p00100640"/>
</dbReference>
<dbReference type="eggNOG" id="ENOG502S1AB">
    <property type="taxonomic scope" value="Eukaryota"/>
</dbReference>
<keyword evidence="1" id="KW-1133">Transmembrane helix</keyword>
<dbReference type="HOGENOM" id="CLU_114805_0_0_1"/>
<evidence type="ECO:0000313" key="2">
    <source>
        <dbReference type="EMBL" id="ERN09874.1"/>
    </source>
</evidence>
<keyword evidence="3" id="KW-1185">Reference proteome</keyword>
<dbReference type="Proteomes" id="UP000017836">
    <property type="component" value="Unassembled WGS sequence"/>
</dbReference>
<proteinExistence type="predicted"/>
<dbReference type="PANTHER" id="PTHR34781">
    <property type="entry name" value="TRANSMEMBRANE PROTEIN"/>
    <property type="match status" value="1"/>
</dbReference>
<sequence>MRRALTQEEQSRVFYELCALVLNLLRMPPVPLECSSSSTGRAQVGSRGVRVGSGQRVRVTAAGVASLSLGISFALMLCGSLTFVIGVLLIPWVLGLVMLFYFVGIVSSLSGLGRAILRSGSSHHGSSKEVPGVFHFGS</sequence>
<accession>W1PPZ5</accession>
<protein>
    <recommendedName>
        <fullName evidence="4">Transmembrane protein</fullName>
    </recommendedName>
</protein>
<feature type="transmembrane region" description="Helical" evidence="1">
    <location>
        <begin position="96"/>
        <end position="117"/>
    </location>
</feature>